<feature type="domain" description="ABC transporter" evidence="8">
    <location>
        <begin position="31"/>
        <end position="108"/>
    </location>
</feature>
<keyword evidence="5" id="KW-0997">Cell inner membrane</keyword>
<keyword evidence="9" id="KW-0547">Nucleotide-binding</keyword>
<organism evidence="9 10">
    <name type="scientific">Klebsiella variicola</name>
    <dbReference type="NCBI Taxonomy" id="244366"/>
    <lineage>
        <taxon>Bacteria</taxon>
        <taxon>Pseudomonadati</taxon>
        <taxon>Pseudomonadota</taxon>
        <taxon>Gammaproteobacteria</taxon>
        <taxon>Enterobacterales</taxon>
        <taxon>Enterobacteriaceae</taxon>
        <taxon>Klebsiella/Raoultella group</taxon>
        <taxon>Klebsiella</taxon>
        <taxon>Klebsiella pneumoniae complex</taxon>
    </lineage>
</organism>
<gene>
    <name evidence="9" type="ORF">CWN47_36850</name>
</gene>
<evidence type="ECO:0000256" key="2">
    <source>
        <dbReference type="ARBA" id="ARBA00005417"/>
    </source>
</evidence>
<sequence>MTSETFQQPLLQVAQLSVSFPSPQGLIEAVNALSFDVHAGEVLALVGESGSGKSVTARTLVGLAGAGAAVRAESLILHGHDGLSQNLLACDARRWQQLRGREIGFVLQDA</sequence>
<name>A0A2N4YP08_KLEVA</name>
<evidence type="ECO:0000256" key="1">
    <source>
        <dbReference type="ARBA" id="ARBA00004370"/>
    </source>
</evidence>
<dbReference type="InterPro" id="IPR050388">
    <property type="entry name" value="ABC_Ni/Peptide_Import"/>
</dbReference>
<reference evidence="9 10" key="1">
    <citation type="submission" date="2017-11" db="EMBL/GenBank/DDBJ databases">
        <authorList>
            <person name="Han C.G."/>
        </authorList>
    </citation>
    <scope>NUCLEOTIDE SEQUENCE [LARGE SCALE GENOMIC DNA]</scope>
    <source>
        <strain evidence="9 10">A8</strain>
    </source>
</reference>
<dbReference type="PANTHER" id="PTHR43297:SF14">
    <property type="entry name" value="ATPASE AAA-TYPE CORE DOMAIN-CONTAINING PROTEIN"/>
    <property type="match status" value="1"/>
</dbReference>
<evidence type="ECO:0000256" key="7">
    <source>
        <dbReference type="ARBA" id="ARBA00023136"/>
    </source>
</evidence>
<feature type="non-terminal residue" evidence="9">
    <location>
        <position position="110"/>
    </location>
</feature>
<accession>A0A2N4YP08</accession>
<comment type="subcellular location">
    <subcellularLocation>
        <location evidence="1">Membrane</location>
    </subcellularLocation>
</comment>
<comment type="caution">
    <text evidence="9">The sequence shown here is derived from an EMBL/GenBank/DDBJ whole genome shotgun (WGS) entry which is preliminary data.</text>
</comment>
<evidence type="ECO:0000256" key="6">
    <source>
        <dbReference type="ARBA" id="ARBA00022967"/>
    </source>
</evidence>
<dbReference type="AlphaFoldDB" id="A0A2N4YP08"/>
<evidence type="ECO:0000259" key="8">
    <source>
        <dbReference type="Pfam" id="PF00005"/>
    </source>
</evidence>
<dbReference type="EMBL" id="PIDP01002500">
    <property type="protein sequence ID" value="PLM80733.1"/>
    <property type="molecule type" value="Genomic_DNA"/>
</dbReference>
<keyword evidence="9" id="KW-0067">ATP-binding</keyword>
<reference evidence="9 10" key="2">
    <citation type="submission" date="2018-01" db="EMBL/GenBank/DDBJ databases">
        <title>Genomic study of Klebsiella pneumoniae.</title>
        <authorList>
            <person name="Yang Y."/>
            <person name="Bicalho R."/>
        </authorList>
    </citation>
    <scope>NUCLEOTIDE SEQUENCE [LARGE SCALE GENOMIC DNA]</scope>
    <source>
        <strain evidence="9 10">A8</strain>
    </source>
</reference>
<evidence type="ECO:0000256" key="4">
    <source>
        <dbReference type="ARBA" id="ARBA00022475"/>
    </source>
</evidence>
<dbReference type="GO" id="GO:0005524">
    <property type="term" value="F:ATP binding"/>
    <property type="evidence" value="ECO:0007669"/>
    <property type="project" value="UniProtKB-KW"/>
</dbReference>
<evidence type="ECO:0000256" key="3">
    <source>
        <dbReference type="ARBA" id="ARBA00022448"/>
    </source>
</evidence>
<keyword evidence="6" id="KW-1278">Translocase</keyword>
<evidence type="ECO:0000256" key="5">
    <source>
        <dbReference type="ARBA" id="ARBA00022519"/>
    </source>
</evidence>
<proteinExistence type="inferred from homology"/>
<dbReference type="Pfam" id="PF00005">
    <property type="entry name" value="ABC_tran"/>
    <property type="match status" value="1"/>
</dbReference>
<dbReference type="Gene3D" id="3.40.50.300">
    <property type="entry name" value="P-loop containing nucleotide triphosphate hydrolases"/>
    <property type="match status" value="1"/>
</dbReference>
<dbReference type="Proteomes" id="UP000234412">
    <property type="component" value="Unassembled WGS sequence"/>
</dbReference>
<keyword evidence="4" id="KW-1003">Cell membrane</keyword>
<keyword evidence="7" id="KW-0472">Membrane</keyword>
<dbReference type="SUPFAM" id="SSF52540">
    <property type="entry name" value="P-loop containing nucleoside triphosphate hydrolases"/>
    <property type="match status" value="1"/>
</dbReference>
<dbReference type="GO" id="GO:0016020">
    <property type="term" value="C:membrane"/>
    <property type="evidence" value="ECO:0007669"/>
    <property type="project" value="UniProtKB-SubCell"/>
</dbReference>
<keyword evidence="3" id="KW-0813">Transport</keyword>
<dbReference type="GO" id="GO:0016887">
    <property type="term" value="F:ATP hydrolysis activity"/>
    <property type="evidence" value="ECO:0007669"/>
    <property type="project" value="InterPro"/>
</dbReference>
<dbReference type="PANTHER" id="PTHR43297">
    <property type="entry name" value="OLIGOPEPTIDE TRANSPORT ATP-BINDING PROTEIN APPD"/>
    <property type="match status" value="1"/>
</dbReference>
<evidence type="ECO:0000313" key="10">
    <source>
        <dbReference type="Proteomes" id="UP000234412"/>
    </source>
</evidence>
<dbReference type="InterPro" id="IPR003439">
    <property type="entry name" value="ABC_transporter-like_ATP-bd"/>
</dbReference>
<protein>
    <submittedName>
        <fullName evidence="9">ABC transporter ATP-binding protein</fullName>
    </submittedName>
</protein>
<dbReference type="InterPro" id="IPR027417">
    <property type="entry name" value="P-loop_NTPase"/>
</dbReference>
<evidence type="ECO:0000313" key="9">
    <source>
        <dbReference type="EMBL" id="PLM80733.1"/>
    </source>
</evidence>
<comment type="similarity">
    <text evidence="2">Belongs to the ABC transporter superfamily.</text>
</comment>